<comment type="similarity">
    <text evidence="4">In the C-terminal section; belongs to the pectinesterase family.</text>
</comment>
<dbReference type="AlphaFoldDB" id="A0AAW1M1P7"/>
<dbReference type="PANTHER" id="PTHR31707">
    <property type="entry name" value="PECTINESTERASE"/>
    <property type="match status" value="1"/>
</dbReference>
<evidence type="ECO:0000256" key="7">
    <source>
        <dbReference type="ARBA" id="ARBA00022525"/>
    </source>
</evidence>
<dbReference type="Pfam" id="PF01095">
    <property type="entry name" value="Pectinesterase"/>
    <property type="match status" value="2"/>
</dbReference>
<dbReference type="GO" id="GO:0030599">
    <property type="term" value="F:pectinesterase activity"/>
    <property type="evidence" value="ECO:0007669"/>
    <property type="project" value="UniProtKB-EC"/>
</dbReference>
<evidence type="ECO:0000256" key="6">
    <source>
        <dbReference type="ARBA" id="ARBA00022512"/>
    </source>
</evidence>
<evidence type="ECO:0000259" key="12">
    <source>
        <dbReference type="SMART" id="SM00856"/>
    </source>
</evidence>
<reference evidence="13" key="1">
    <citation type="submission" date="2024-03" db="EMBL/GenBank/DDBJ databases">
        <title>WGS assembly of Saponaria officinalis var. Norfolk2.</title>
        <authorList>
            <person name="Jenkins J."/>
            <person name="Shu S."/>
            <person name="Grimwood J."/>
            <person name="Barry K."/>
            <person name="Goodstein D."/>
            <person name="Schmutz J."/>
            <person name="Leebens-Mack J."/>
            <person name="Osbourn A."/>
        </authorList>
    </citation>
    <scope>NUCLEOTIDE SEQUENCE [LARGE SCALE GENOMIC DNA]</scope>
    <source>
        <strain evidence="13">JIC</strain>
    </source>
</reference>
<dbReference type="Proteomes" id="UP001443914">
    <property type="component" value="Unassembled WGS sequence"/>
</dbReference>
<dbReference type="Gene3D" id="2.160.20.10">
    <property type="entry name" value="Single-stranded right-handed beta-helix, Pectin lyase-like"/>
    <property type="match status" value="1"/>
</dbReference>
<evidence type="ECO:0000256" key="2">
    <source>
        <dbReference type="ARBA" id="ARBA00005184"/>
    </source>
</evidence>
<dbReference type="InterPro" id="IPR006501">
    <property type="entry name" value="Pectinesterase_inhib_dom"/>
</dbReference>
<feature type="chain" id="PRO_5043609666" description="pectinesterase" evidence="11">
    <location>
        <begin position="23"/>
        <end position="562"/>
    </location>
</feature>
<dbReference type="Pfam" id="PF04043">
    <property type="entry name" value="PMEI"/>
    <property type="match status" value="1"/>
</dbReference>
<dbReference type="SUPFAM" id="SSF51126">
    <property type="entry name" value="Pectin lyase-like"/>
    <property type="match status" value="1"/>
</dbReference>
<evidence type="ECO:0000256" key="9">
    <source>
        <dbReference type="ARBA" id="ARBA00023085"/>
    </source>
</evidence>
<evidence type="ECO:0000256" key="8">
    <source>
        <dbReference type="ARBA" id="ARBA00022801"/>
    </source>
</evidence>
<comment type="similarity">
    <text evidence="3">In the N-terminal section; belongs to the PMEI family.</text>
</comment>
<dbReference type="GO" id="GO:0004857">
    <property type="term" value="F:enzyme inhibitor activity"/>
    <property type="evidence" value="ECO:0007669"/>
    <property type="project" value="InterPro"/>
</dbReference>
<keyword evidence="9" id="KW-0063">Aspartyl esterase</keyword>
<dbReference type="InterPro" id="IPR035513">
    <property type="entry name" value="Invertase/methylesterase_inhib"/>
</dbReference>
<keyword evidence="8" id="KW-0378">Hydrolase</keyword>
<keyword evidence="6" id="KW-0134">Cell wall</keyword>
<dbReference type="GO" id="GO:0042545">
    <property type="term" value="P:cell wall modification"/>
    <property type="evidence" value="ECO:0007669"/>
    <property type="project" value="InterPro"/>
</dbReference>
<gene>
    <name evidence="13" type="ORF">RND81_03G005900</name>
</gene>
<keyword evidence="11" id="KW-0732">Signal</keyword>
<evidence type="ECO:0000256" key="11">
    <source>
        <dbReference type="SAM" id="SignalP"/>
    </source>
</evidence>
<dbReference type="InterPro" id="IPR000070">
    <property type="entry name" value="Pectinesterase_cat"/>
</dbReference>
<feature type="signal peptide" evidence="11">
    <location>
        <begin position="1"/>
        <end position="22"/>
    </location>
</feature>
<organism evidence="13 14">
    <name type="scientific">Saponaria officinalis</name>
    <name type="common">Common soapwort</name>
    <name type="synonym">Lychnis saponaria</name>
    <dbReference type="NCBI Taxonomy" id="3572"/>
    <lineage>
        <taxon>Eukaryota</taxon>
        <taxon>Viridiplantae</taxon>
        <taxon>Streptophyta</taxon>
        <taxon>Embryophyta</taxon>
        <taxon>Tracheophyta</taxon>
        <taxon>Spermatophyta</taxon>
        <taxon>Magnoliopsida</taxon>
        <taxon>eudicotyledons</taxon>
        <taxon>Gunneridae</taxon>
        <taxon>Pentapetalae</taxon>
        <taxon>Caryophyllales</taxon>
        <taxon>Caryophyllaceae</taxon>
        <taxon>Caryophylleae</taxon>
        <taxon>Saponaria</taxon>
    </lineage>
</organism>
<evidence type="ECO:0000256" key="10">
    <source>
        <dbReference type="ARBA" id="ARBA00023316"/>
    </source>
</evidence>
<keyword evidence="14" id="KW-1185">Reference proteome</keyword>
<dbReference type="EC" id="3.1.1.11" evidence="5"/>
<sequence>MGFMATISIILCCFILISNSLSAFSWEVPEASPIVKQSCRATRDPAACQSMISATGLVPSEGDSTLVVQAAFSASLNYHTKAHSMITDLLGNASIPNYSNISRAALPSINSLLISADRIRSATRSLSKARVRDARALASAALSYQHDCWYNLKTVNNTMPIVWFLDGLLTVSTSNALSMLLAIDTTGLDPQSWTLPPRTERDGVWENVDKYGFTNPVFNFTNLRVDVTVSKDFYGGSYTTVQEAVDAAPSNLKGWKWHVIKIKEGVYEEMVRVPYNKTNLVFLGDGVGKTVITGSAGFLGITAYDSATVGRNDTMESARIVECYKFFLQILDQEGVLGDGFRASGITFQNTARNDTNQAVAFRSSSDLSFIENCEFLGSQNTLYAHSLRQIYKSCHIEGTMDFISGNAAAIFQNCTILVRPRQLNPDQGESNVIAAHGRTDPAQTTGFAFIGCLINGTNDYMRLYSKNPSVHKNYLGRPREMYSRTVYINCTMDEIISPEGWMPWDKDFAMSTLFYGEFGNTGKGGVVSKRVPWSKQIPQEYVSTYYVHNFVQGDEWITLTS</sequence>
<comment type="subcellular location">
    <subcellularLocation>
        <location evidence="1">Secreted</location>
        <location evidence="1">Cell wall</location>
    </subcellularLocation>
</comment>
<evidence type="ECO:0000313" key="13">
    <source>
        <dbReference type="EMBL" id="KAK9740031.1"/>
    </source>
</evidence>
<name>A0AAW1M1P7_SAPOF</name>
<dbReference type="EMBL" id="JBDFQZ010000003">
    <property type="protein sequence ID" value="KAK9740031.1"/>
    <property type="molecule type" value="Genomic_DNA"/>
</dbReference>
<evidence type="ECO:0000256" key="1">
    <source>
        <dbReference type="ARBA" id="ARBA00004191"/>
    </source>
</evidence>
<evidence type="ECO:0000313" key="14">
    <source>
        <dbReference type="Proteomes" id="UP001443914"/>
    </source>
</evidence>
<keyword evidence="10" id="KW-0961">Cell wall biogenesis/degradation</keyword>
<keyword evidence="7" id="KW-0964">Secreted</keyword>
<dbReference type="InterPro" id="IPR011050">
    <property type="entry name" value="Pectin_lyase_fold/virulence"/>
</dbReference>
<evidence type="ECO:0000256" key="5">
    <source>
        <dbReference type="ARBA" id="ARBA00013229"/>
    </source>
</evidence>
<dbReference type="InterPro" id="IPR012334">
    <property type="entry name" value="Pectin_lyas_fold"/>
</dbReference>
<evidence type="ECO:0000256" key="4">
    <source>
        <dbReference type="ARBA" id="ARBA00007786"/>
    </source>
</evidence>
<proteinExistence type="inferred from homology"/>
<evidence type="ECO:0000256" key="3">
    <source>
        <dbReference type="ARBA" id="ARBA00006027"/>
    </source>
</evidence>
<protein>
    <recommendedName>
        <fullName evidence="5">pectinesterase</fullName>
        <ecNumber evidence="5">3.1.1.11</ecNumber>
    </recommendedName>
</protein>
<dbReference type="FunFam" id="2.160.20.10:FF:000029">
    <property type="entry name" value="Pectinesterase 4"/>
    <property type="match status" value="1"/>
</dbReference>
<accession>A0AAW1M1P7</accession>
<feature type="domain" description="Pectinesterase inhibitor" evidence="12">
    <location>
        <begin position="30"/>
        <end position="179"/>
    </location>
</feature>
<dbReference type="SMART" id="SM00856">
    <property type="entry name" value="PMEI"/>
    <property type="match status" value="1"/>
</dbReference>
<comment type="caution">
    <text evidence="13">The sequence shown here is derived from an EMBL/GenBank/DDBJ whole genome shotgun (WGS) entry which is preliminary data.</text>
</comment>
<comment type="pathway">
    <text evidence="2">Glycan metabolism; pectin degradation; 2-dehydro-3-deoxy-D-gluconate from pectin: step 1/5.</text>
</comment>
<dbReference type="Gene3D" id="1.20.140.40">
    <property type="entry name" value="Invertase/pectin methylesterase inhibitor family protein"/>
    <property type="match status" value="1"/>
</dbReference>
<dbReference type="SUPFAM" id="SSF101148">
    <property type="entry name" value="Plant invertase/pectin methylesterase inhibitor"/>
    <property type="match status" value="1"/>
</dbReference>